<protein>
    <recommendedName>
        <fullName evidence="2">BZIP domain-containing protein</fullName>
    </recommendedName>
</protein>
<dbReference type="PROSITE" id="PS00036">
    <property type="entry name" value="BZIP_BASIC"/>
    <property type="match status" value="1"/>
</dbReference>
<name>R9PEK1_PSEHS</name>
<dbReference type="GeneID" id="24112650"/>
<sequence length="505" mass="56465">MHCRACTLAQLSANARSAACLTRMHSRNASVLTPQDRQHRRRTQNKMAQRRHREKRRKALAHFNTDSGARMTANDRSELTCSVPSSDCKLAQISSAQHRVSQISSAIGENDGLVTQNLPLQSSYVAQHDTIAVWLSFERDSQSMGAELNPALCSINQAPTHEERRREAPTGHTDTFEAPETPVIRLQLARSTTSSSSSYLELAGPPSLQHQECSCIPRTMNGTCTVTHSLALATSYFELAGTSPCQHRIYSCCLRTTHGADTRAQSLTPQSHAVAERYKNNTGVSLARDGRVSGEASVPTISFRDTLTKIGVLTSLISSDEDLKTLLHRLQLIPLPLKDSEFPRDKFLRGDINWTLLGANMLPTIEQWNRAHRLFIDICLPWPAVRSRLLLHSVSFPICETEFALDILLSVLSPEDRFSSFHVHGDHIFDPDAWEVGDRMLNTWWGIFDEAVLKSTNVWRRKRGLPDFSFLQLRDGRNHFEHVGLGTGSLHRVFQSASELLATSN</sequence>
<organism evidence="3 4">
    <name type="scientific">Pseudozyma hubeiensis (strain SY62)</name>
    <name type="common">Yeast</name>
    <dbReference type="NCBI Taxonomy" id="1305764"/>
    <lineage>
        <taxon>Eukaryota</taxon>
        <taxon>Fungi</taxon>
        <taxon>Dikarya</taxon>
        <taxon>Basidiomycota</taxon>
        <taxon>Ustilaginomycotina</taxon>
        <taxon>Ustilaginomycetes</taxon>
        <taxon>Ustilaginales</taxon>
        <taxon>Ustilaginaceae</taxon>
        <taxon>Pseudozyma</taxon>
    </lineage>
</organism>
<dbReference type="STRING" id="1305764.R9PEK1"/>
<keyword evidence="4" id="KW-1185">Reference proteome</keyword>
<feature type="domain" description="BZIP" evidence="2">
    <location>
        <begin position="40"/>
        <end position="55"/>
    </location>
</feature>
<dbReference type="Proteomes" id="UP000014071">
    <property type="component" value="Unassembled WGS sequence"/>
</dbReference>
<reference evidence="4" key="1">
    <citation type="journal article" date="2013" name="Genome Announc.">
        <title>Draft genome sequence of the basidiomycetous yeast-like fungus Pseudozyma hubeiensis SY62, which produces an abundant amount of the biosurfactant mannosylerythritol lipids.</title>
        <authorList>
            <person name="Konishi M."/>
            <person name="Hatada Y."/>
            <person name="Horiuchi J."/>
        </authorList>
    </citation>
    <scope>NUCLEOTIDE SEQUENCE [LARGE SCALE GENOMIC DNA]</scope>
    <source>
        <strain evidence="4">SY62</strain>
    </source>
</reference>
<dbReference type="PANTHER" id="PTHR38116:SF9">
    <property type="entry name" value="BZIP DOMAIN-CONTAINING PROTEIN"/>
    <property type="match status" value="1"/>
</dbReference>
<dbReference type="CDD" id="cd14688">
    <property type="entry name" value="bZIP_YAP"/>
    <property type="match status" value="1"/>
</dbReference>
<feature type="region of interest" description="Disordered" evidence="1">
    <location>
        <begin position="31"/>
        <end position="56"/>
    </location>
</feature>
<evidence type="ECO:0000313" key="4">
    <source>
        <dbReference type="Proteomes" id="UP000014071"/>
    </source>
</evidence>
<dbReference type="EMBL" id="DF238833">
    <property type="protein sequence ID" value="GAC99784.1"/>
    <property type="molecule type" value="Genomic_DNA"/>
</dbReference>
<dbReference type="OrthoDB" id="2245989at2759"/>
<dbReference type="RefSeq" id="XP_012193371.1">
    <property type="nucleotide sequence ID" value="XM_012337981.1"/>
</dbReference>
<gene>
    <name evidence="3" type="ORF">PHSY_007387</name>
</gene>
<dbReference type="eggNOG" id="ENOG502S26C">
    <property type="taxonomic scope" value="Eukaryota"/>
</dbReference>
<evidence type="ECO:0000259" key="2">
    <source>
        <dbReference type="PROSITE" id="PS00036"/>
    </source>
</evidence>
<accession>R9PEK1</accession>
<evidence type="ECO:0000313" key="3">
    <source>
        <dbReference type="EMBL" id="GAC99784.1"/>
    </source>
</evidence>
<dbReference type="AlphaFoldDB" id="R9PEK1"/>
<dbReference type="InterPro" id="IPR004827">
    <property type="entry name" value="bZIP"/>
</dbReference>
<dbReference type="PANTHER" id="PTHR38116">
    <property type="entry name" value="CHROMOSOME 7, WHOLE GENOME SHOTGUN SEQUENCE"/>
    <property type="match status" value="1"/>
</dbReference>
<dbReference type="GO" id="GO:0003700">
    <property type="term" value="F:DNA-binding transcription factor activity"/>
    <property type="evidence" value="ECO:0007669"/>
    <property type="project" value="InterPro"/>
</dbReference>
<feature type="compositionally biased region" description="Basic residues" evidence="1">
    <location>
        <begin position="38"/>
        <end position="56"/>
    </location>
</feature>
<dbReference type="HOGENOM" id="CLU_539822_0_0_1"/>
<evidence type="ECO:0000256" key="1">
    <source>
        <dbReference type="SAM" id="MobiDB-lite"/>
    </source>
</evidence>
<proteinExistence type="predicted"/>